<feature type="compositionally biased region" description="Basic and acidic residues" evidence="1">
    <location>
        <begin position="52"/>
        <end position="72"/>
    </location>
</feature>
<feature type="compositionally biased region" description="Polar residues" evidence="1">
    <location>
        <begin position="76"/>
        <end position="86"/>
    </location>
</feature>
<dbReference type="Proteomes" id="UP000754883">
    <property type="component" value="Unassembled WGS sequence"/>
</dbReference>
<evidence type="ECO:0000256" key="1">
    <source>
        <dbReference type="SAM" id="MobiDB-lite"/>
    </source>
</evidence>
<dbReference type="OrthoDB" id="5388207at2759"/>
<feature type="compositionally biased region" description="Basic and acidic residues" evidence="1">
    <location>
        <begin position="144"/>
        <end position="172"/>
    </location>
</feature>
<feature type="compositionally biased region" description="Pro residues" evidence="1">
    <location>
        <begin position="129"/>
        <end position="140"/>
    </location>
</feature>
<feature type="region of interest" description="Disordered" evidence="1">
    <location>
        <begin position="14"/>
        <end position="251"/>
    </location>
</feature>
<evidence type="ECO:0000313" key="2">
    <source>
        <dbReference type="EMBL" id="CAG9993301.1"/>
    </source>
</evidence>
<gene>
    <name evidence="2" type="ORF">CBYS24578_00004174</name>
</gene>
<sequence length="251" mass="26577">METINNVASAAAKAILGEGNTSKEPISGAKGDVTQGEPYDAGNLETPGQQQVEKRLELGESDRKPDESDLKPSETAAVTTHPSSGGSLERQEADVKTAEGKQQIEKTSKGKETTEKTLESEKDLDESDPPSPKGPGPRPLPVLAKEHHGDAGRIDEDKKSKDKADETAKETPDETSDAGGKAPAQEEYVKSTGFAAEGGDFDATKPGAGREADRLLGKDGATHNDSDHPEKHSSKSKPSLGERIKAKLHKH</sequence>
<reference evidence="2" key="1">
    <citation type="submission" date="2021-10" db="EMBL/GenBank/DDBJ databases">
        <authorList>
            <person name="Piombo E."/>
        </authorList>
    </citation>
    <scope>NUCLEOTIDE SEQUENCE</scope>
</reference>
<dbReference type="AlphaFoldDB" id="A0A9N9Y8P6"/>
<comment type="caution">
    <text evidence="2">The sequence shown here is derived from an EMBL/GenBank/DDBJ whole genome shotgun (WGS) entry which is preliminary data.</text>
</comment>
<accession>A0A9N9Y8P6</accession>
<feature type="compositionally biased region" description="Basic and acidic residues" evidence="1">
    <location>
        <begin position="89"/>
        <end position="121"/>
    </location>
</feature>
<dbReference type="EMBL" id="CABFNO020001523">
    <property type="protein sequence ID" value="CAG9993301.1"/>
    <property type="molecule type" value="Genomic_DNA"/>
</dbReference>
<evidence type="ECO:0000313" key="3">
    <source>
        <dbReference type="Proteomes" id="UP000754883"/>
    </source>
</evidence>
<protein>
    <submittedName>
        <fullName evidence="2">Uncharacterized protein</fullName>
    </submittedName>
</protein>
<organism evidence="2 3">
    <name type="scientific">Clonostachys byssicola</name>
    <dbReference type="NCBI Taxonomy" id="160290"/>
    <lineage>
        <taxon>Eukaryota</taxon>
        <taxon>Fungi</taxon>
        <taxon>Dikarya</taxon>
        <taxon>Ascomycota</taxon>
        <taxon>Pezizomycotina</taxon>
        <taxon>Sordariomycetes</taxon>
        <taxon>Hypocreomycetidae</taxon>
        <taxon>Hypocreales</taxon>
        <taxon>Bionectriaceae</taxon>
        <taxon>Clonostachys</taxon>
    </lineage>
</organism>
<proteinExistence type="predicted"/>
<feature type="compositionally biased region" description="Basic and acidic residues" evidence="1">
    <location>
        <begin position="208"/>
        <end position="233"/>
    </location>
</feature>
<keyword evidence="3" id="KW-1185">Reference proteome</keyword>
<name>A0A9N9Y8P6_9HYPO</name>